<dbReference type="AlphaFoldDB" id="A0A6B2FVR5"/>
<feature type="transmembrane region" description="Helical" evidence="1">
    <location>
        <begin position="57"/>
        <end position="82"/>
    </location>
</feature>
<gene>
    <name evidence="2" type="ORF">GWG61_09035</name>
</gene>
<accession>A0A6B2FVR5</accession>
<feature type="transmembrane region" description="Helical" evidence="1">
    <location>
        <begin position="103"/>
        <end position="122"/>
    </location>
</feature>
<feature type="transmembrane region" description="Helical" evidence="1">
    <location>
        <begin position="384"/>
        <end position="402"/>
    </location>
</feature>
<sequence length="430" mass="48829">MAFLTFVLIVLTFLAYYLNQRSLVSPAILFSGGLTLAAIVAWINESIWNLQLDFRTFFVITFGTLEFIIVSYITSFIFDIVSKNHISQRHNSYLTIPSYVARRFKAILLIQILIVLISIITIRHATGIADLMSAINYINYVQNGFIKGQINLPSYFSLLLLFNSAAGLMAGYLFLEDIIINKKFEYILFINLLLGFATPLLTGARGDSIVFLIALTILGYFIVKEQSVWNSANTKYVVLGIVGAVLFLFVFEWSASLVGRNIENSNLGEYISTYLGAEIANLNEFIKYRSFPIHGEVFGQQTFVTILPTLSRIFRFALPEYKLDIPFQILNGHNTGNVATVFYSWLYDFGYMGVGVLAAVVSVIGEICYKIAKQRSGFQIVKLVYSYIGALIALSFFSNRFFENLNVNFIYMIVFWIVLKCILFRREKNK</sequence>
<feature type="transmembrane region" description="Helical" evidence="1">
    <location>
        <begin position="408"/>
        <end position="424"/>
    </location>
</feature>
<proteinExistence type="predicted"/>
<dbReference type="NCBIfam" id="TIGR04370">
    <property type="entry name" value="glyco_rpt_poly"/>
    <property type="match status" value="1"/>
</dbReference>
<feature type="transmembrane region" description="Helical" evidence="1">
    <location>
        <begin position="186"/>
        <end position="202"/>
    </location>
</feature>
<dbReference type="RefSeq" id="WP_162014284.1">
    <property type="nucleotide sequence ID" value="NZ_CAZZQF010000001.1"/>
</dbReference>
<name>A0A6B2FVR5_9LACO</name>
<keyword evidence="1" id="KW-1133">Transmembrane helix</keyword>
<comment type="caution">
    <text evidence="2">The sequence shown here is derived from an EMBL/GenBank/DDBJ whole genome shotgun (WGS) entry which is preliminary data.</text>
</comment>
<feature type="transmembrane region" description="Helical" evidence="1">
    <location>
        <begin position="349"/>
        <end position="372"/>
    </location>
</feature>
<keyword evidence="1" id="KW-0812">Transmembrane</keyword>
<evidence type="ECO:0000313" key="2">
    <source>
        <dbReference type="EMBL" id="NDJ74595.1"/>
    </source>
</evidence>
<organism evidence="2">
    <name type="scientific">Lactobacillus paragasseri</name>
    <dbReference type="NCBI Taxonomy" id="2107999"/>
    <lineage>
        <taxon>Bacteria</taxon>
        <taxon>Bacillati</taxon>
        <taxon>Bacillota</taxon>
        <taxon>Bacilli</taxon>
        <taxon>Lactobacillales</taxon>
        <taxon>Lactobacillaceae</taxon>
        <taxon>Lactobacillus</taxon>
    </lineage>
</organism>
<keyword evidence="1" id="KW-0472">Membrane</keyword>
<feature type="transmembrane region" description="Helical" evidence="1">
    <location>
        <begin position="155"/>
        <end position="174"/>
    </location>
</feature>
<reference evidence="2" key="1">
    <citation type="submission" date="2020-01" db="EMBL/GenBank/DDBJ databases">
        <title>Vaginal microbiome of pregnant Indian women: Insights into the genome of dominants Lactobacillus species.</title>
        <authorList>
            <person name="Das B."/>
            <person name="Mehta O."/>
            <person name="Ghosh T.S."/>
            <person name="Kothidar A."/>
            <person name="Gowtham M.R."/>
            <person name="Mitra R."/>
            <person name="Kshetrapal P."/>
            <person name="Wadhwa N."/>
            <person name="Thiruvengadam R."/>
            <person name="Nair G.B."/>
            <person name="Bhatnagar S."/>
            <person name="Das B."/>
        </authorList>
    </citation>
    <scope>NUCLEOTIDE SEQUENCE</scope>
    <source>
        <strain evidence="2">Indica</strain>
    </source>
</reference>
<dbReference type="EMBL" id="JAADJO010000031">
    <property type="protein sequence ID" value="NDJ74595.1"/>
    <property type="molecule type" value="Genomic_DNA"/>
</dbReference>
<evidence type="ECO:0000256" key="1">
    <source>
        <dbReference type="SAM" id="Phobius"/>
    </source>
</evidence>
<feature type="transmembrane region" description="Helical" evidence="1">
    <location>
        <begin position="236"/>
        <end position="255"/>
    </location>
</feature>
<protein>
    <submittedName>
        <fullName evidence="2">Oligosaccharide repeat unit polymerase</fullName>
    </submittedName>
</protein>
<feature type="transmembrane region" description="Helical" evidence="1">
    <location>
        <begin position="208"/>
        <end position="224"/>
    </location>
</feature>